<sequence length="733" mass="78359">MSQTVPDRLLFAFLNQFKLISLVGTSALAACLLKTSVIQPAHANSVEQGKHVESQYQITQLPSLPAQNLAPPNFSDIQPQQVNPNYNQFLPIPTPLPNGVAQPPSMVPARTWQQELSARSQSPYPPLVATPQPYMQGAGNAPGVIPQPYAPQVPNHNAYPYGVIGQPLYVQTAPTPLPVPASPGVPQPNSTSGNALPPAPGNNLNGMMVPYGVVPYAVPGQPPYLPAPAMPQPNAISGTVVPLPPSNNLNGMMVPYGMILYAPVGQAPYLPPPVMPQPNAISNNLNGVMVPYAVPGQLPYLPPSVMPQPNTAGNAVNQGSLTSYYAPSGIPIANPNTAMGQQLPTPSNPFTPVGSYFAPVTTQLPALPNAAPPSAPNPSLAPIPQTPANPIPAPPATQPTLDSQPVSASALQLQGVYSYQGDESSARARVGAVYPLAPRVLVGATVDLTDGNAFADSRTQGLSLNEFYLATSLENVPNLRFVIGQLDLTSYFDRNSFAKDGASQFFNSVFQTNPALVSAGVNSRPGALVNWSITDNIEAKAAVFSSARAIGDFALDGFATEVGIRYGNAIIRGTYATARDAGTQDGFQEAFQVVRSDSETGILRADREESYGVNAEVYIPNLKMGIFGRYGRYENRDLDLGGDTYSLGVSFLDVFSPDDRLGLAYGRSLSNDKLRRQAGNDRPDVLELYYDFRFLSNLRLGFTFQERNDFSETIFGFRLKTEFNVSPIESIFQ</sequence>
<dbReference type="InterPro" id="IPR038673">
    <property type="entry name" value="OprB_sf"/>
</dbReference>
<evidence type="ECO:0000313" key="5">
    <source>
        <dbReference type="Proteomes" id="UP000185984"/>
    </source>
</evidence>
<feature type="compositionally biased region" description="Pro residues" evidence="3">
    <location>
        <begin position="370"/>
        <end position="397"/>
    </location>
</feature>
<dbReference type="InterPro" id="IPR007049">
    <property type="entry name" value="Carb-sel_porin_OprB"/>
</dbReference>
<protein>
    <recommendedName>
        <fullName evidence="6">Porin</fullName>
    </recommendedName>
</protein>
<dbReference type="GO" id="GO:0016020">
    <property type="term" value="C:membrane"/>
    <property type="evidence" value="ECO:0007669"/>
    <property type="project" value="InterPro"/>
</dbReference>
<keyword evidence="5" id="KW-1185">Reference proteome</keyword>
<dbReference type="Proteomes" id="UP000185984">
    <property type="component" value="Unassembled WGS sequence"/>
</dbReference>
<feature type="chain" id="PRO_5041018466" description="Porin" evidence="2">
    <location>
        <begin position="30"/>
        <end position="733"/>
    </location>
</feature>
<comment type="caution">
    <text evidence="4">The sequence shown here is derived from an EMBL/GenBank/DDBJ whole genome shotgun (WGS) entry which is preliminary data.</text>
</comment>
<evidence type="ECO:0008006" key="6">
    <source>
        <dbReference type="Google" id="ProtNLM"/>
    </source>
</evidence>
<gene>
    <name evidence="4" type="ORF">NIES1031_20880</name>
</gene>
<evidence type="ECO:0000256" key="2">
    <source>
        <dbReference type="RuleBase" id="RU363072"/>
    </source>
</evidence>
<reference evidence="4 5" key="1">
    <citation type="submission" date="2016-11" db="EMBL/GenBank/DDBJ databases">
        <title>Draft Genome Sequences of Nine Cyanobacterial Strains from Diverse Habitats.</title>
        <authorList>
            <person name="Zhu T."/>
            <person name="Hou S."/>
            <person name="Lu X."/>
            <person name="Hess W.R."/>
        </authorList>
    </citation>
    <scope>NUCLEOTIDE SEQUENCE [LARGE SCALE GENOMIC DNA]</scope>
    <source>
        <strain evidence="4 5">5.2 s.c.1</strain>
    </source>
</reference>
<evidence type="ECO:0000313" key="4">
    <source>
        <dbReference type="EMBL" id="OKH21929.1"/>
    </source>
</evidence>
<feature type="region of interest" description="Disordered" evidence="3">
    <location>
        <begin position="367"/>
        <end position="405"/>
    </location>
</feature>
<evidence type="ECO:0000256" key="3">
    <source>
        <dbReference type="SAM" id="MobiDB-lite"/>
    </source>
</evidence>
<dbReference type="Gene3D" id="2.40.160.180">
    <property type="entry name" value="Carbohydrate-selective porin OprB"/>
    <property type="match status" value="1"/>
</dbReference>
<dbReference type="STRING" id="247279.NIES1031_20880"/>
<dbReference type="GO" id="GO:0008643">
    <property type="term" value="P:carbohydrate transport"/>
    <property type="evidence" value="ECO:0007669"/>
    <property type="project" value="InterPro"/>
</dbReference>
<dbReference type="RefSeq" id="WP_073551377.1">
    <property type="nucleotide sequence ID" value="NZ_CAWMVK010000016.1"/>
</dbReference>
<dbReference type="GO" id="GO:0015288">
    <property type="term" value="F:porin activity"/>
    <property type="evidence" value="ECO:0007669"/>
    <property type="project" value="InterPro"/>
</dbReference>
<accession>A0A1U7HED2</accession>
<dbReference type="AlphaFoldDB" id="A0A1U7HED2"/>
<name>A0A1U7HED2_9CHRO</name>
<dbReference type="EMBL" id="MRCC01000023">
    <property type="protein sequence ID" value="OKH21929.1"/>
    <property type="molecule type" value="Genomic_DNA"/>
</dbReference>
<keyword evidence="2" id="KW-0732">Signal</keyword>
<feature type="region of interest" description="Disordered" evidence="3">
    <location>
        <begin position="179"/>
        <end position="199"/>
    </location>
</feature>
<dbReference type="Pfam" id="PF04966">
    <property type="entry name" value="OprB"/>
    <property type="match status" value="1"/>
</dbReference>
<feature type="region of interest" description="Disordered" evidence="3">
    <location>
        <begin position="115"/>
        <end position="135"/>
    </location>
</feature>
<comment type="similarity">
    <text evidence="1 2">Belongs to the OprB family.</text>
</comment>
<evidence type="ECO:0000256" key="1">
    <source>
        <dbReference type="ARBA" id="ARBA00008769"/>
    </source>
</evidence>
<organism evidence="4 5">
    <name type="scientific">Chroogloeocystis siderophila 5.2 s.c.1</name>
    <dbReference type="NCBI Taxonomy" id="247279"/>
    <lineage>
        <taxon>Bacteria</taxon>
        <taxon>Bacillati</taxon>
        <taxon>Cyanobacteriota</taxon>
        <taxon>Cyanophyceae</taxon>
        <taxon>Oscillatoriophycideae</taxon>
        <taxon>Chroococcales</taxon>
        <taxon>Chroococcaceae</taxon>
        <taxon>Chroogloeocystis</taxon>
    </lineage>
</organism>
<proteinExistence type="inferred from homology"/>
<feature type="signal peptide" evidence="2">
    <location>
        <begin position="1"/>
        <end position="29"/>
    </location>
</feature>